<keyword evidence="2" id="KW-1277">Toxin-antitoxin system</keyword>
<dbReference type="EMBL" id="CP009571">
    <property type="protein sequence ID" value="AIT07391.1"/>
    <property type="molecule type" value="Genomic_DNA"/>
</dbReference>
<reference evidence="3 4" key="1">
    <citation type="submission" date="2014-09" db="EMBL/GenBank/DDBJ databases">
        <title>Using Illumina technology Improving SMRT sequencing Genome Assembly by RASTools.</title>
        <authorList>
            <person name="Zhou Y."/>
            <person name="Ma T."/>
            <person name="Liu T."/>
        </authorList>
    </citation>
    <scope>NUCLEOTIDE SEQUENCE [LARGE SCALE GENOMIC DNA]</scope>
    <source>
        <strain evidence="3 4">ATCC 55669</strain>
    </source>
</reference>
<keyword evidence="4" id="KW-1185">Reference proteome</keyword>
<gene>
    <name evidence="3" type="ORF">MC45_14565</name>
</gene>
<evidence type="ECO:0000256" key="1">
    <source>
        <dbReference type="ARBA" id="ARBA00006226"/>
    </source>
</evidence>
<name>A0A097EIK2_9SPHN</name>
<dbReference type="SUPFAM" id="SSF143011">
    <property type="entry name" value="RelE-like"/>
    <property type="match status" value="1"/>
</dbReference>
<dbReference type="Gene3D" id="3.30.2310.20">
    <property type="entry name" value="RelE-like"/>
    <property type="match status" value="1"/>
</dbReference>
<dbReference type="RefSeq" id="WP_038664637.1">
    <property type="nucleotide sequence ID" value="NZ_CP009571.1"/>
</dbReference>
<dbReference type="AlphaFoldDB" id="A0A097EIK2"/>
<sequence>MIVRLSSSAEDDLEDIGDYIAREDPRSAVEHVRVLRAKCMDLAYFPRRFALVAGQEPEGVRRRVHGNYVILYRIDDAAVVILHIVHGARDYGRLL</sequence>
<dbReference type="InterPro" id="IPR007712">
    <property type="entry name" value="RelE/ParE_toxin"/>
</dbReference>
<dbReference type="STRING" id="1549858.MC45_14565"/>
<evidence type="ECO:0000256" key="2">
    <source>
        <dbReference type="ARBA" id="ARBA00022649"/>
    </source>
</evidence>
<evidence type="ECO:0000313" key="4">
    <source>
        <dbReference type="Proteomes" id="UP000033200"/>
    </source>
</evidence>
<accession>A0A097EIK2</accession>
<dbReference type="PANTHER" id="PTHR33755">
    <property type="entry name" value="TOXIN PARE1-RELATED"/>
    <property type="match status" value="1"/>
</dbReference>
<dbReference type="HOGENOM" id="CLU_147162_10_3_5"/>
<proteinExistence type="inferred from homology"/>
<dbReference type="Pfam" id="PF05016">
    <property type="entry name" value="ParE_toxin"/>
    <property type="match status" value="1"/>
</dbReference>
<dbReference type="eggNOG" id="COG3668">
    <property type="taxonomic scope" value="Bacteria"/>
</dbReference>
<comment type="similarity">
    <text evidence="1">Belongs to the RelE toxin family.</text>
</comment>
<dbReference type="InterPro" id="IPR051803">
    <property type="entry name" value="TA_system_RelE-like_toxin"/>
</dbReference>
<dbReference type="PANTHER" id="PTHR33755:SF6">
    <property type="entry name" value="PLASMID STABILIZATION SYSTEM PROTEIN"/>
    <property type="match status" value="1"/>
</dbReference>
<protein>
    <submittedName>
        <fullName evidence="3">Plasmid stabilization protein</fullName>
    </submittedName>
</protein>
<evidence type="ECO:0000313" key="3">
    <source>
        <dbReference type="EMBL" id="AIT07391.1"/>
    </source>
</evidence>
<dbReference type="Proteomes" id="UP000033200">
    <property type="component" value="Chromosome"/>
</dbReference>
<dbReference type="InterPro" id="IPR035093">
    <property type="entry name" value="RelE/ParE_toxin_dom_sf"/>
</dbReference>
<dbReference type="KEGG" id="stax:MC45_14565"/>
<organism evidence="3 4">
    <name type="scientific">Sphingomonas taxi</name>
    <dbReference type="NCBI Taxonomy" id="1549858"/>
    <lineage>
        <taxon>Bacteria</taxon>
        <taxon>Pseudomonadati</taxon>
        <taxon>Pseudomonadota</taxon>
        <taxon>Alphaproteobacteria</taxon>
        <taxon>Sphingomonadales</taxon>
        <taxon>Sphingomonadaceae</taxon>
        <taxon>Sphingomonas</taxon>
    </lineage>
</organism>